<reference evidence="2 3" key="1">
    <citation type="submission" date="2022-03" db="EMBL/GenBank/DDBJ databases">
        <authorList>
            <person name="Nunn A."/>
            <person name="Chopra R."/>
            <person name="Nunn A."/>
            <person name="Contreras Garrido A."/>
        </authorList>
    </citation>
    <scope>NUCLEOTIDE SEQUENCE [LARGE SCALE GENOMIC DNA]</scope>
</reference>
<evidence type="ECO:0000259" key="1">
    <source>
        <dbReference type="Pfam" id="PF13966"/>
    </source>
</evidence>
<dbReference type="InterPro" id="IPR026960">
    <property type="entry name" value="RVT-Znf"/>
</dbReference>
<evidence type="ECO:0000313" key="2">
    <source>
        <dbReference type="EMBL" id="CAH2080095.1"/>
    </source>
</evidence>
<organism evidence="2 3">
    <name type="scientific">Thlaspi arvense</name>
    <name type="common">Field penny-cress</name>
    <dbReference type="NCBI Taxonomy" id="13288"/>
    <lineage>
        <taxon>Eukaryota</taxon>
        <taxon>Viridiplantae</taxon>
        <taxon>Streptophyta</taxon>
        <taxon>Embryophyta</taxon>
        <taxon>Tracheophyta</taxon>
        <taxon>Spermatophyta</taxon>
        <taxon>Magnoliopsida</taxon>
        <taxon>eudicotyledons</taxon>
        <taxon>Gunneridae</taxon>
        <taxon>Pentapetalae</taxon>
        <taxon>rosids</taxon>
        <taxon>malvids</taxon>
        <taxon>Brassicales</taxon>
        <taxon>Brassicaceae</taxon>
        <taxon>Thlaspideae</taxon>
        <taxon>Thlaspi</taxon>
    </lineage>
</organism>
<keyword evidence="3" id="KW-1185">Reference proteome</keyword>
<evidence type="ECO:0000313" key="3">
    <source>
        <dbReference type="Proteomes" id="UP000836841"/>
    </source>
</evidence>
<dbReference type="PANTHER" id="PTHR33116:SF80">
    <property type="entry name" value="REVERSE TRANSCRIPTASE ZINC-BINDING DOMAIN-CONTAINING PROTEIN"/>
    <property type="match status" value="1"/>
</dbReference>
<gene>
    <name evidence="2" type="ORF">TAV2_LOCUS25604</name>
</gene>
<dbReference type="SUPFAM" id="SSF56219">
    <property type="entry name" value="DNase I-like"/>
    <property type="match status" value="1"/>
</dbReference>
<sequence length="724" mass="82405">MSEHWAFRCWLVSNKVSFGALLETHIKELNLNQVLTAICPNWSFLSNHAADEDGRIILVWKKPFSVVLLRLSKQTLTCKVSFPGISDFIFTTVYAANTLEERNDLWIDLLETEAALSLRNTAWLMGGDFNETLHPSEHSQPDFNQITSPMINFKDCLDQLELRDLRYHGTKFTWSNNLAQFLAPDISDHSPCCINLASAPPSVGTLLFKFYNYLAGCSNFLGTDFTPVHCHSLKALSAKQKLIKSSLRSLNKDNYSDIQKRVSEATDLLRAVQLVEATSAEDVGNLAAFYFRNILGSPMQFRSQRLVPLISRFTRALCSPEDASNLACHPSPEEIQKTIFRLNPNKISGSYGLTFGFNKAVWPILVFFSSGLSTAETQLIESSTGIPHGAFSAKVAWTLVTSPKEEDGWELRTSTLGIEYAPSNFSGFSSLELSPFRLTGYIRTLQDTMLMWIRLKPGDGHTTIFWSDPWTLFGPLINFIGPMGPRLMGIPRDATVSSIWRANCWDLIRRFHVYAMISIGVLGFLVWAHHIIDGSTKANFSAKTIYHQIREQNQVVDWSPIIWLKRGIPKHNCLAWLFILNRCPTRDRLLSWGLTTEPICLLCNTTEESRDHLFFECEYSFAVWSKLAQKLGFSTTIRDWSVVVDGLLSITPNNSRKYLMILAWQATIYELWRDRNNRLHRSIHKHLNLILKGIELTIKNRISAFRLQNPQAANNVMQLWMSLY</sequence>
<name>A0AAU9T6X5_THLAR</name>
<dbReference type="Pfam" id="PF13966">
    <property type="entry name" value="zf-RVT"/>
    <property type="match status" value="1"/>
</dbReference>
<dbReference type="PANTHER" id="PTHR33116">
    <property type="entry name" value="REVERSE TRANSCRIPTASE ZINC-BINDING DOMAIN-CONTAINING PROTEIN-RELATED-RELATED"/>
    <property type="match status" value="1"/>
</dbReference>
<dbReference type="InterPro" id="IPR036927">
    <property type="entry name" value="Cyt_c_oxase-like_su1_sf"/>
</dbReference>
<protein>
    <recommendedName>
        <fullName evidence="1">Reverse transcriptase zinc-binding domain-containing protein</fullName>
    </recommendedName>
</protein>
<dbReference type="SUPFAM" id="SSF81442">
    <property type="entry name" value="Cytochrome c oxidase subunit I-like"/>
    <property type="match status" value="1"/>
</dbReference>
<accession>A0AAU9T6X5</accession>
<dbReference type="Gene3D" id="3.60.10.10">
    <property type="entry name" value="Endonuclease/exonuclease/phosphatase"/>
    <property type="match status" value="1"/>
</dbReference>
<dbReference type="EMBL" id="OU466863">
    <property type="protein sequence ID" value="CAH2080095.1"/>
    <property type="molecule type" value="Genomic_DNA"/>
</dbReference>
<proteinExistence type="predicted"/>
<dbReference type="InterPro" id="IPR036691">
    <property type="entry name" value="Endo/exonu/phosph_ase_sf"/>
</dbReference>
<dbReference type="Proteomes" id="UP000836841">
    <property type="component" value="Chromosome 7"/>
</dbReference>
<dbReference type="AlphaFoldDB" id="A0AAU9T6X5"/>
<feature type="domain" description="Reverse transcriptase zinc-binding" evidence="1">
    <location>
        <begin position="540"/>
        <end position="624"/>
    </location>
</feature>